<dbReference type="SUPFAM" id="SSF141488">
    <property type="entry name" value="YdhA-like"/>
    <property type="match status" value="1"/>
</dbReference>
<protein>
    <submittedName>
        <fullName evidence="6">Membrane-bound inhibitor of C-type lysozyme</fullName>
    </submittedName>
</protein>
<keyword evidence="7" id="KW-1185">Reference proteome</keyword>
<sequence length="104" mass="11330">MLKGLSVAAVLLLSGCSLMHKQPPSPQTLHYRCGTLPLTVTLDEAKEQVSFIMDGKPLTLKQTVSASGARYSDDTYVFWSKGNGAFIERNDKIVVNDCELQPAS</sequence>
<evidence type="ECO:0000256" key="4">
    <source>
        <dbReference type="ARBA" id="ARBA00023288"/>
    </source>
</evidence>
<evidence type="ECO:0000259" key="5">
    <source>
        <dbReference type="Pfam" id="PF09864"/>
    </source>
</evidence>
<evidence type="ECO:0000313" key="7">
    <source>
        <dbReference type="Proteomes" id="UP000198968"/>
    </source>
</evidence>
<keyword evidence="2" id="KW-0472">Membrane</keyword>
<name>A0A1I4YJE2_9GAMM</name>
<keyword evidence="3" id="KW-0564">Palmitate</keyword>
<keyword evidence="1" id="KW-0732">Signal</keyword>
<dbReference type="InterPro" id="IPR018660">
    <property type="entry name" value="MliC"/>
</dbReference>
<feature type="domain" description="C-type lysozyme inhibitor" evidence="5">
    <location>
        <begin position="31"/>
        <end position="92"/>
    </location>
</feature>
<proteinExistence type="predicted"/>
<dbReference type="OrthoDB" id="5588236at2"/>
<evidence type="ECO:0000256" key="1">
    <source>
        <dbReference type="ARBA" id="ARBA00022729"/>
    </source>
</evidence>
<dbReference type="Gene3D" id="2.40.128.200">
    <property type="match status" value="1"/>
</dbReference>
<gene>
    <name evidence="6" type="ORF">SAMN05428971_1218</name>
</gene>
<organism evidence="6 7">
    <name type="scientific">Candidatus Pantoea varia</name>
    <dbReference type="NCBI Taxonomy" id="1881036"/>
    <lineage>
        <taxon>Bacteria</taxon>
        <taxon>Pseudomonadati</taxon>
        <taxon>Pseudomonadota</taxon>
        <taxon>Gammaproteobacteria</taxon>
        <taxon>Enterobacterales</taxon>
        <taxon>Erwiniaceae</taxon>
        <taxon>Pantoea</taxon>
    </lineage>
</organism>
<dbReference type="Proteomes" id="UP000198968">
    <property type="component" value="Unassembled WGS sequence"/>
</dbReference>
<dbReference type="InterPro" id="IPR036328">
    <property type="entry name" value="MliC_sf"/>
</dbReference>
<dbReference type="Pfam" id="PF09864">
    <property type="entry name" value="MliC"/>
    <property type="match status" value="1"/>
</dbReference>
<dbReference type="AlphaFoldDB" id="A0A1I4YJE2"/>
<dbReference type="PROSITE" id="PS51257">
    <property type="entry name" value="PROKAR_LIPOPROTEIN"/>
    <property type="match status" value="1"/>
</dbReference>
<dbReference type="EMBL" id="FOVG01000001">
    <property type="protein sequence ID" value="SFN37730.1"/>
    <property type="molecule type" value="Genomic_DNA"/>
</dbReference>
<evidence type="ECO:0000256" key="3">
    <source>
        <dbReference type="ARBA" id="ARBA00023139"/>
    </source>
</evidence>
<evidence type="ECO:0000256" key="2">
    <source>
        <dbReference type="ARBA" id="ARBA00023136"/>
    </source>
</evidence>
<evidence type="ECO:0000313" key="6">
    <source>
        <dbReference type="EMBL" id="SFN37730.1"/>
    </source>
</evidence>
<reference evidence="7" key="1">
    <citation type="submission" date="2016-10" db="EMBL/GenBank/DDBJ databases">
        <authorList>
            <person name="Varghese N."/>
            <person name="Submissions S."/>
        </authorList>
    </citation>
    <scope>NUCLEOTIDE SEQUENCE [LARGE SCALE GENOMIC DNA]</scope>
    <source>
        <strain evidence="7">OV426</strain>
    </source>
</reference>
<accession>A0A1I4YJE2</accession>
<dbReference type="RefSeq" id="WP_090961391.1">
    <property type="nucleotide sequence ID" value="NZ_FOVG01000001.1"/>
</dbReference>
<keyword evidence="4" id="KW-0449">Lipoprotein</keyword>